<gene>
    <name evidence="4" type="ORF">CCR94_19105</name>
</gene>
<dbReference type="Pfam" id="PF22636">
    <property type="entry name" value="FlK"/>
    <property type="match status" value="1"/>
</dbReference>
<name>A0A2S6N030_9HYPH</name>
<evidence type="ECO:0000256" key="1">
    <source>
        <dbReference type="PIRSR" id="PIRSR014972-1"/>
    </source>
</evidence>
<feature type="active site" evidence="1">
    <location>
        <position position="35"/>
    </location>
</feature>
<dbReference type="RefSeq" id="WP_104509424.1">
    <property type="nucleotide sequence ID" value="NZ_JACIGC010000005.1"/>
</dbReference>
<dbReference type="InterPro" id="IPR054485">
    <property type="entry name" value="FlK-like_dom"/>
</dbReference>
<protein>
    <submittedName>
        <fullName evidence="4">LysR family transcriptional regulator</fullName>
    </submittedName>
</protein>
<feature type="binding site" evidence="2">
    <location>
        <position position="62"/>
    </location>
    <ligand>
        <name>CoA</name>
        <dbReference type="ChEBI" id="CHEBI:57287"/>
    </ligand>
</feature>
<reference evidence="4 5" key="1">
    <citation type="journal article" date="2018" name="Arch. Microbiol.">
        <title>New insights into the metabolic potential of the phototrophic purple bacterium Rhodopila globiformis DSM 161(T) from its draft genome sequence and evidence for a vanadium-dependent nitrogenase.</title>
        <authorList>
            <person name="Imhoff J.F."/>
            <person name="Rahn T."/>
            <person name="Kunzel S."/>
            <person name="Neulinger S.C."/>
        </authorList>
    </citation>
    <scope>NUCLEOTIDE SEQUENCE [LARGE SCALE GENOMIC DNA]</scope>
    <source>
        <strain evidence="4 5">DSM 16996</strain>
    </source>
</reference>
<evidence type="ECO:0000313" key="5">
    <source>
        <dbReference type="Proteomes" id="UP000239089"/>
    </source>
</evidence>
<accession>A0A2S6N030</accession>
<feature type="binding site" evidence="2">
    <location>
        <position position="62"/>
    </location>
    <ligand>
        <name>substrate</name>
    </ligand>
</feature>
<sequence>MKNTIVVGQSATRRIEIDTPRTIDFLGEALRVYATPELARDFEIVCRDFLLGHADANEDSVGTGIRISHGGATLRGMQVEITATVAKIEGRLVTFDLVANDSIEEISRGSHSRFVVDVEKLRAKVAAKAASLGETQAATP</sequence>
<dbReference type="PIRSF" id="PIRSF014972">
    <property type="entry name" value="FlK"/>
    <property type="match status" value="1"/>
</dbReference>
<dbReference type="SUPFAM" id="SSF54637">
    <property type="entry name" value="Thioesterase/thiol ester dehydrase-isomerase"/>
    <property type="match status" value="1"/>
</dbReference>
<evidence type="ECO:0000259" key="3">
    <source>
        <dbReference type="Pfam" id="PF22636"/>
    </source>
</evidence>
<dbReference type="OrthoDB" id="6902891at2"/>
<feature type="active site" evidence="1">
    <location>
        <position position="43"/>
    </location>
</feature>
<dbReference type="Gene3D" id="3.10.129.10">
    <property type="entry name" value="Hotdog Thioesterase"/>
    <property type="match status" value="1"/>
</dbReference>
<dbReference type="EMBL" id="NHSJ01000118">
    <property type="protein sequence ID" value="PPQ27960.1"/>
    <property type="molecule type" value="Genomic_DNA"/>
</dbReference>
<evidence type="ECO:0000313" key="4">
    <source>
        <dbReference type="EMBL" id="PPQ27960.1"/>
    </source>
</evidence>
<organism evidence="4 5">
    <name type="scientific">Rhodoblastus sphagnicola</name>
    <dbReference type="NCBI Taxonomy" id="333368"/>
    <lineage>
        <taxon>Bacteria</taxon>
        <taxon>Pseudomonadati</taxon>
        <taxon>Pseudomonadota</taxon>
        <taxon>Alphaproteobacteria</taxon>
        <taxon>Hyphomicrobiales</taxon>
        <taxon>Rhodoblastaceae</taxon>
        <taxon>Rhodoblastus</taxon>
    </lineage>
</organism>
<dbReference type="PANTHER" id="PTHR36934">
    <property type="entry name" value="BLR0278 PROTEIN"/>
    <property type="match status" value="1"/>
</dbReference>
<dbReference type="AlphaFoldDB" id="A0A2S6N030"/>
<proteinExistence type="predicted"/>
<dbReference type="InterPro" id="IPR029069">
    <property type="entry name" value="HotDog_dom_sf"/>
</dbReference>
<feature type="domain" description="Fluoroacetyl-CoA-specific thioesterase-like" evidence="3">
    <location>
        <begin position="20"/>
        <end position="118"/>
    </location>
</feature>
<comment type="caution">
    <text evidence="4">The sequence shown here is derived from an EMBL/GenBank/DDBJ whole genome shotgun (WGS) entry which is preliminary data.</text>
</comment>
<dbReference type="Proteomes" id="UP000239089">
    <property type="component" value="Unassembled WGS sequence"/>
</dbReference>
<evidence type="ECO:0000256" key="2">
    <source>
        <dbReference type="PIRSR" id="PIRSR014972-2"/>
    </source>
</evidence>
<dbReference type="InterPro" id="IPR025540">
    <property type="entry name" value="FlK"/>
</dbReference>
<feature type="binding site" evidence="2">
    <location>
        <position position="113"/>
    </location>
    <ligand>
        <name>substrate</name>
    </ligand>
</feature>
<feature type="active site" evidence="1">
    <location>
        <position position="69"/>
    </location>
</feature>
<dbReference type="PANTHER" id="PTHR36934:SF1">
    <property type="entry name" value="THIOESTERASE DOMAIN-CONTAINING PROTEIN"/>
    <property type="match status" value="1"/>
</dbReference>
<keyword evidence="5" id="KW-1185">Reference proteome</keyword>